<evidence type="ECO:0000313" key="2">
    <source>
        <dbReference type="Proteomes" id="UP000190162"/>
    </source>
</evidence>
<organism evidence="1 2">
    <name type="scientific">Enterovibrio nigricans DSM 22720</name>
    <dbReference type="NCBI Taxonomy" id="1121868"/>
    <lineage>
        <taxon>Bacteria</taxon>
        <taxon>Pseudomonadati</taxon>
        <taxon>Pseudomonadota</taxon>
        <taxon>Gammaproteobacteria</taxon>
        <taxon>Vibrionales</taxon>
        <taxon>Vibrionaceae</taxon>
        <taxon>Enterovibrio</taxon>
    </lineage>
</organism>
<dbReference type="Proteomes" id="UP000190162">
    <property type="component" value="Unassembled WGS sequence"/>
</dbReference>
<keyword evidence="2" id="KW-1185">Reference proteome</keyword>
<evidence type="ECO:0000313" key="1">
    <source>
        <dbReference type="EMBL" id="SKA72788.1"/>
    </source>
</evidence>
<accession>A0A1T4W6Y0</accession>
<dbReference type="EMBL" id="FUXU01000166">
    <property type="protein sequence ID" value="SKA72788.1"/>
    <property type="molecule type" value="Genomic_DNA"/>
</dbReference>
<name>A0A1T4W6Y0_9GAMM</name>
<dbReference type="RefSeq" id="WP_269809270.1">
    <property type="nucleotide sequence ID" value="NZ_FUXU01000166.1"/>
</dbReference>
<proteinExistence type="predicted"/>
<protein>
    <submittedName>
        <fullName evidence="1">Uncharacterized protein</fullName>
    </submittedName>
</protein>
<dbReference type="AlphaFoldDB" id="A0A1T4W6Y0"/>
<sequence length="40" mass="4657">MSELSKELYVMAEFCQDHHINASSKHIPLEWVNEAVKLTK</sequence>
<gene>
    <name evidence="1" type="ORF">SAMN02745132_04786</name>
</gene>
<reference evidence="2" key="1">
    <citation type="submission" date="2017-02" db="EMBL/GenBank/DDBJ databases">
        <authorList>
            <person name="Varghese N."/>
            <person name="Submissions S."/>
        </authorList>
    </citation>
    <scope>NUCLEOTIDE SEQUENCE [LARGE SCALE GENOMIC DNA]</scope>
    <source>
        <strain evidence="2">DSM 22720</strain>
    </source>
</reference>